<evidence type="ECO:0000256" key="1">
    <source>
        <dbReference type="SAM" id="MobiDB-lite"/>
    </source>
</evidence>
<feature type="compositionally biased region" description="Gly residues" evidence="1">
    <location>
        <begin position="10"/>
        <end position="25"/>
    </location>
</feature>
<sequence>MLAAMLRQSTGGGGSGGSGGGSRGVGGNKLTLGIPRLSSSSLGSGGPSRLIKSNSVSSDNQDVAPADPNYIMQLVSDVRKFADVLLQLKEVFNSKEHQDCLHQAVHERLGELLRVLKAIIKKHQNLNSVDILSKAGTVIATVKGVNFNEVNEENKQKLFGEIYTAIDTLAFTFGNVVSDFLMGDVENGSVLGLPLTKRSREKLPFYLAFSLFFSRLRTSLWNLEDPVLRKMIRQVRQIEHMATVLPSPL</sequence>
<organism evidence="3 4">
    <name type="scientific">Goodea atripinnis</name>
    <dbReference type="NCBI Taxonomy" id="208336"/>
    <lineage>
        <taxon>Eukaryota</taxon>
        <taxon>Metazoa</taxon>
        <taxon>Chordata</taxon>
        <taxon>Craniata</taxon>
        <taxon>Vertebrata</taxon>
        <taxon>Euteleostomi</taxon>
        <taxon>Actinopterygii</taxon>
        <taxon>Neopterygii</taxon>
        <taxon>Teleostei</taxon>
        <taxon>Neoteleostei</taxon>
        <taxon>Acanthomorphata</taxon>
        <taxon>Ovalentaria</taxon>
        <taxon>Atherinomorphae</taxon>
        <taxon>Cyprinodontiformes</taxon>
        <taxon>Goodeidae</taxon>
        <taxon>Goodea</taxon>
    </lineage>
</organism>
<comment type="caution">
    <text evidence="3">The sequence shown here is derived from an EMBL/GenBank/DDBJ whole genome shotgun (WGS) entry which is preliminary data.</text>
</comment>
<feature type="domain" description="Rho GTPase-activating protein 29/45 N-terminal" evidence="2">
    <location>
        <begin position="71"/>
        <end position="181"/>
    </location>
</feature>
<dbReference type="InterPro" id="IPR057028">
    <property type="entry name" value="RHG29_45_N"/>
</dbReference>
<dbReference type="Pfam" id="PF24235">
    <property type="entry name" value="RHG29_45_N"/>
    <property type="match status" value="1"/>
</dbReference>
<protein>
    <submittedName>
        <fullName evidence="3">Rho GTPase-activating protein 29</fullName>
    </submittedName>
</protein>
<name>A0ABV0MH89_9TELE</name>
<feature type="region of interest" description="Disordered" evidence="1">
    <location>
        <begin position="37"/>
        <end position="62"/>
    </location>
</feature>
<dbReference type="Proteomes" id="UP001476798">
    <property type="component" value="Unassembled WGS sequence"/>
</dbReference>
<evidence type="ECO:0000313" key="4">
    <source>
        <dbReference type="Proteomes" id="UP001476798"/>
    </source>
</evidence>
<feature type="region of interest" description="Disordered" evidence="1">
    <location>
        <begin position="1"/>
        <end position="25"/>
    </location>
</feature>
<proteinExistence type="predicted"/>
<accession>A0ABV0MH89</accession>
<feature type="compositionally biased region" description="Polar residues" evidence="1">
    <location>
        <begin position="52"/>
        <end position="61"/>
    </location>
</feature>
<evidence type="ECO:0000259" key="2">
    <source>
        <dbReference type="Pfam" id="PF24235"/>
    </source>
</evidence>
<feature type="compositionally biased region" description="Low complexity" evidence="1">
    <location>
        <begin position="37"/>
        <end position="51"/>
    </location>
</feature>
<evidence type="ECO:0000313" key="3">
    <source>
        <dbReference type="EMBL" id="MEQ2158461.1"/>
    </source>
</evidence>
<dbReference type="EMBL" id="JAHRIO010000808">
    <property type="protein sequence ID" value="MEQ2158461.1"/>
    <property type="molecule type" value="Genomic_DNA"/>
</dbReference>
<reference evidence="3 4" key="1">
    <citation type="submission" date="2021-06" db="EMBL/GenBank/DDBJ databases">
        <authorList>
            <person name="Palmer J.M."/>
        </authorList>
    </citation>
    <scope>NUCLEOTIDE SEQUENCE [LARGE SCALE GENOMIC DNA]</scope>
    <source>
        <strain evidence="3 4">GA_2019</strain>
        <tissue evidence="3">Muscle</tissue>
    </source>
</reference>
<keyword evidence="4" id="KW-1185">Reference proteome</keyword>
<gene>
    <name evidence="3" type="primary">ARHGAP29_1</name>
    <name evidence="3" type="ORF">GOODEAATRI_012549</name>
</gene>